<gene>
    <name evidence="1" type="ORF">GKE01_20860</name>
</gene>
<dbReference type="Pfam" id="PF13149">
    <property type="entry name" value="Mfa_like_1"/>
    <property type="match status" value="1"/>
</dbReference>
<organism evidence="1">
    <name type="scientific">Parabacteroides goldsteinii</name>
    <dbReference type="NCBI Taxonomy" id="328812"/>
    <lineage>
        <taxon>Bacteria</taxon>
        <taxon>Pseudomonadati</taxon>
        <taxon>Bacteroidota</taxon>
        <taxon>Bacteroidia</taxon>
        <taxon>Bacteroidales</taxon>
        <taxon>Tannerellaceae</taxon>
        <taxon>Parabacteroides</taxon>
    </lineage>
</organism>
<accession>A0A6G1ZJD9</accession>
<dbReference type="PROSITE" id="PS51257">
    <property type="entry name" value="PROKAR_LIPOPROTEIN"/>
    <property type="match status" value="1"/>
</dbReference>
<dbReference type="AlphaFoldDB" id="A0A6G1ZJD9"/>
<proteinExistence type="predicted"/>
<dbReference type="EMBL" id="WKLP01000037">
    <property type="protein sequence ID" value="MRY13888.1"/>
    <property type="molecule type" value="Genomic_DNA"/>
</dbReference>
<name>A0A6G1ZJD9_9BACT</name>
<sequence>MRDRINIPALASLWVPVLCLVLATGCTREEAIDGPESGNRSEIHFFTSTQTRAGGSGLATSAKVRIYPYHRKTGTTAPVMYGGKEYVADATAGTTLTPAAPAGTDAKNMILPAGTFGFYAISTNSSTEEVPAFNTVANDGYPTDDAKNTTALVNGIDYLHAVREEAIQFGSAQEVPLTFKHIGTQVQLTIQFDANACAASETAAQNFAKAEVWVQQTDVTNVYMYLRDGQVRVGNNVGLPFLDCGSAADNLNTGSMAKMSVEKVGEVTGSIPANQVATFNMLPLRSEASRKMWIKVVIADLKVGDTPAATHTYSGQLDASNGWNPGERNSYTLILKGNEISFSGVTVEDWKNGTSGVVGGITDSSSSTTTN</sequence>
<dbReference type="Gene3D" id="2.60.40.2630">
    <property type="match status" value="1"/>
</dbReference>
<dbReference type="CDD" id="cd13121">
    <property type="entry name" value="BF2867_like_C"/>
    <property type="match status" value="1"/>
</dbReference>
<evidence type="ECO:0000313" key="1">
    <source>
        <dbReference type="EMBL" id="MRY13888.1"/>
    </source>
</evidence>
<dbReference type="CDD" id="cd13120">
    <property type="entry name" value="BF2867_like_N"/>
    <property type="match status" value="1"/>
</dbReference>
<dbReference type="InterPro" id="IPR025049">
    <property type="entry name" value="Mfa-like_1"/>
</dbReference>
<evidence type="ECO:0008006" key="2">
    <source>
        <dbReference type="Google" id="ProtNLM"/>
    </source>
</evidence>
<protein>
    <recommendedName>
        <fullName evidence="2">Fimbrillin family protein</fullName>
    </recommendedName>
</protein>
<reference evidence="1" key="1">
    <citation type="journal article" date="2019" name="Nat. Med.">
        <title>A library of human gut bacterial isolates paired with longitudinal multiomics data enables mechanistic microbiome research.</title>
        <authorList>
            <person name="Poyet M."/>
            <person name="Groussin M."/>
            <person name="Gibbons S.M."/>
            <person name="Avila-Pacheco J."/>
            <person name="Jiang X."/>
            <person name="Kearney S.M."/>
            <person name="Perrotta A.R."/>
            <person name="Berdy B."/>
            <person name="Zhao S."/>
            <person name="Lieberman T.D."/>
            <person name="Swanson P.K."/>
            <person name="Smith M."/>
            <person name="Roesemann S."/>
            <person name="Alexander J.E."/>
            <person name="Rich S.A."/>
            <person name="Livny J."/>
            <person name="Vlamakis H."/>
            <person name="Clish C."/>
            <person name="Bullock K."/>
            <person name="Deik A."/>
            <person name="Scott J."/>
            <person name="Pierce K.A."/>
            <person name="Xavier R.J."/>
            <person name="Alm E.J."/>
        </authorList>
    </citation>
    <scope>NUCLEOTIDE SEQUENCE</scope>
    <source>
        <strain evidence="1">BIOML-A4</strain>
    </source>
</reference>
<comment type="caution">
    <text evidence="1">The sequence shown here is derived from an EMBL/GenBank/DDBJ whole genome shotgun (WGS) entry which is preliminary data.</text>
</comment>
<dbReference type="RefSeq" id="WP_010802764.1">
    <property type="nucleotide sequence ID" value="NZ_CAJSYT010000029.1"/>
</dbReference>